<dbReference type="EMBL" id="BLVP01000010">
    <property type="protein sequence ID" value="GFM37846.1"/>
    <property type="molecule type" value="Genomic_DNA"/>
</dbReference>
<dbReference type="InterPro" id="IPR027588">
    <property type="entry name" value="XXXCH_dom_fam"/>
</dbReference>
<accession>A0A7J0BVV4</accession>
<name>A0A7J0BVV4_9BACT</name>
<comment type="caution">
    <text evidence="2">The sequence shown here is derived from an EMBL/GenBank/DDBJ whole genome shotgun (WGS) entry which is preliminary data.</text>
</comment>
<gene>
    <name evidence="2" type="ORF">DSM19430T_25300</name>
</gene>
<evidence type="ECO:0000313" key="2">
    <source>
        <dbReference type="EMBL" id="GFM37846.1"/>
    </source>
</evidence>
<feature type="compositionally biased region" description="Low complexity" evidence="1">
    <location>
        <begin position="62"/>
        <end position="76"/>
    </location>
</feature>
<dbReference type="AlphaFoldDB" id="A0A7J0BVV4"/>
<feature type="region of interest" description="Disordered" evidence="1">
    <location>
        <begin position="25"/>
        <end position="92"/>
    </location>
</feature>
<evidence type="ECO:0000313" key="3">
    <source>
        <dbReference type="Proteomes" id="UP000503820"/>
    </source>
</evidence>
<keyword evidence="3" id="KW-1185">Reference proteome</keyword>
<proteinExistence type="predicted"/>
<reference evidence="2 3" key="1">
    <citation type="submission" date="2020-05" db="EMBL/GenBank/DDBJ databases">
        <title>Draft genome sequence of Desulfovibrio psychrotolerans JS1T.</title>
        <authorList>
            <person name="Ueno A."/>
            <person name="Tamazawa S."/>
            <person name="Tamamura S."/>
            <person name="Murakami T."/>
            <person name="Kiyama T."/>
            <person name="Inomata H."/>
            <person name="Amano Y."/>
            <person name="Miyakawa K."/>
            <person name="Tamaki H."/>
            <person name="Naganuma T."/>
            <person name="Kaneko K."/>
        </authorList>
    </citation>
    <scope>NUCLEOTIDE SEQUENCE [LARGE SCALE GENOMIC DNA]</scope>
    <source>
        <strain evidence="2 3">JS1</strain>
    </source>
</reference>
<dbReference type="RefSeq" id="WP_174410471.1">
    <property type="nucleotide sequence ID" value="NZ_BLVP01000010.1"/>
</dbReference>
<evidence type="ECO:0000256" key="1">
    <source>
        <dbReference type="SAM" id="MobiDB-lite"/>
    </source>
</evidence>
<sequence length="259" mass="27583">MSSKIDFHCTREELPGLFRALADALEARTAPPPASKPSELSEQSEKAEQAGNSGTSSPPVPAGNAAAAAYADAHSATHTEPMPPQSDPVPLQAMPVHCDCPAGTVQQQANGFSPDALTLLSGFRKMKLSVKDEFGQVSVKIKFRSDLGDLEAPDCACGGTLPGGMPSYKSLKKRMRSSFKSVYQAVHAGRLPSGDAVAAFVAESRLMVQYPGYGDPYYAAYDTAVNAFEAAWQTQDIPALHAAVDALNHLKTDCHQRYK</sequence>
<dbReference type="NCBIfam" id="TIGR04358">
    <property type="entry name" value="XXXCH_domain"/>
    <property type="match status" value="1"/>
</dbReference>
<dbReference type="Proteomes" id="UP000503820">
    <property type="component" value="Unassembled WGS sequence"/>
</dbReference>
<protein>
    <recommendedName>
        <fullName evidence="4">GAK system XXXCH domain-containing protein</fullName>
    </recommendedName>
</protein>
<organism evidence="2 3">
    <name type="scientific">Desulfovibrio psychrotolerans</name>
    <dbReference type="NCBI Taxonomy" id="415242"/>
    <lineage>
        <taxon>Bacteria</taxon>
        <taxon>Pseudomonadati</taxon>
        <taxon>Thermodesulfobacteriota</taxon>
        <taxon>Desulfovibrionia</taxon>
        <taxon>Desulfovibrionales</taxon>
        <taxon>Desulfovibrionaceae</taxon>
        <taxon>Desulfovibrio</taxon>
    </lineage>
</organism>
<evidence type="ECO:0008006" key="4">
    <source>
        <dbReference type="Google" id="ProtNLM"/>
    </source>
</evidence>